<dbReference type="GO" id="GO:0005886">
    <property type="term" value="C:plasma membrane"/>
    <property type="evidence" value="ECO:0007669"/>
    <property type="project" value="TreeGrafter"/>
</dbReference>
<keyword evidence="12" id="KW-1185">Reference proteome</keyword>
<feature type="transmembrane region" description="Helical" evidence="7">
    <location>
        <begin position="559"/>
        <end position="578"/>
    </location>
</feature>
<feature type="transmembrane region" description="Helical" evidence="7">
    <location>
        <begin position="409"/>
        <end position="431"/>
    </location>
</feature>
<keyword evidence="5 7" id="KW-1133">Transmembrane helix</keyword>
<feature type="transmembrane region" description="Helical" evidence="7">
    <location>
        <begin position="590"/>
        <end position="609"/>
    </location>
</feature>
<name>A0A443SL78_9ACAR</name>
<dbReference type="AlphaFoldDB" id="A0A443SL78"/>
<evidence type="ECO:0000313" key="11">
    <source>
        <dbReference type="EMBL" id="RWS28245.1"/>
    </source>
</evidence>
<dbReference type="GO" id="GO:0005227">
    <property type="term" value="F:calcium-activated cation channel activity"/>
    <property type="evidence" value="ECO:0007669"/>
    <property type="project" value="InterPro"/>
</dbReference>
<keyword evidence="3" id="KW-0813">Transport</keyword>
<dbReference type="InterPro" id="IPR027815">
    <property type="entry name" value="CSC1/OSCA1-like_cyt"/>
</dbReference>
<organism evidence="11 12">
    <name type="scientific">Leptotrombidium deliense</name>
    <dbReference type="NCBI Taxonomy" id="299467"/>
    <lineage>
        <taxon>Eukaryota</taxon>
        <taxon>Metazoa</taxon>
        <taxon>Ecdysozoa</taxon>
        <taxon>Arthropoda</taxon>
        <taxon>Chelicerata</taxon>
        <taxon>Arachnida</taxon>
        <taxon>Acari</taxon>
        <taxon>Acariformes</taxon>
        <taxon>Trombidiformes</taxon>
        <taxon>Prostigmata</taxon>
        <taxon>Anystina</taxon>
        <taxon>Parasitengona</taxon>
        <taxon>Trombiculoidea</taxon>
        <taxon>Trombiculidae</taxon>
        <taxon>Leptotrombidium</taxon>
    </lineage>
</organism>
<feature type="transmembrane region" description="Helical" evidence="7">
    <location>
        <begin position="128"/>
        <end position="149"/>
    </location>
</feature>
<feature type="domain" description="CSC1/OSCA1-like N-terminal transmembrane" evidence="9">
    <location>
        <begin position="87"/>
        <end position="153"/>
    </location>
</feature>
<evidence type="ECO:0000256" key="1">
    <source>
        <dbReference type="ARBA" id="ARBA00004141"/>
    </source>
</evidence>
<evidence type="ECO:0000256" key="7">
    <source>
        <dbReference type="SAM" id="Phobius"/>
    </source>
</evidence>
<evidence type="ECO:0000256" key="3">
    <source>
        <dbReference type="ARBA" id="ARBA00022448"/>
    </source>
</evidence>
<comment type="subcellular location">
    <subcellularLocation>
        <location evidence="1">Membrane</location>
        <topology evidence="1">Multi-pass membrane protein</topology>
    </subcellularLocation>
</comment>
<feature type="transmembrane region" description="Helical" evidence="7">
    <location>
        <begin position="475"/>
        <end position="494"/>
    </location>
</feature>
<dbReference type="Proteomes" id="UP000288716">
    <property type="component" value="Unassembled WGS sequence"/>
</dbReference>
<dbReference type="InterPro" id="IPR045122">
    <property type="entry name" value="Csc1-like"/>
</dbReference>
<dbReference type="OrthoDB" id="6512567at2759"/>
<feature type="domain" description="CSC1/OSCA1-like cytosolic" evidence="10">
    <location>
        <begin position="173"/>
        <end position="365"/>
    </location>
</feature>
<evidence type="ECO:0000256" key="6">
    <source>
        <dbReference type="ARBA" id="ARBA00023136"/>
    </source>
</evidence>
<dbReference type="Pfam" id="PF14703">
    <property type="entry name" value="PHM7_cyt"/>
    <property type="match status" value="1"/>
</dbReference>
<accession>A0A443SL78</accession>
<dbReference type="PANTHER" id="PTHR13018:SF5">
    <property type="entry name" value="RE44586P"/>
    <property type="match status" value="1"/>
</dbReference>
<evidence type="ECO:0000256" key="4">
    <source>
        <dbReference type="ARBA" id="ARBA00022692"/>
    </source>
</evidence>
<proteinExistence type="inferred from homology"/>
<dbReference type="EMBL" id="NCKV01001492">
    <property type="protein sequence ID" value="RWS28245.1"/>
    <property type="molecule type" value="Genomic_DNA"/>
</dbReference>
<comment type="similarity">
    <text evidence="2">Belongs to the CSC1 (TC 1.A.17) family.</text>
</comment>
<dbReference type="Pfam" id="PF13967">
    <property type="entry name" value="RSN1_TM"/>
    <property type="match status" value="1"/>
</dbReference>
<evidence type="ECO:0000259" key="8">
    <source>
        <dbReference type="Pfam" id="PF02714"/>
    </source>
</evidence>
<keyword evidence="4 7" id="KW-0812">Transmembrane</keyword>
<evidence type="ECO:0000259" key="10">
    <source>
        <dbReference type="Pfam" id="PF14703"/>
    </source>
</evidence>
<evidence type="ECO:0000259" key="9">
    <source>
        <dbReference type="Pfam" id="PF13967"/>
    </source>
</evidence>
<gene>
    <name evidence="11" type="ORF">B4U80_02688</name>
</gene>
<evidence type="ECO:0000313" key="12">
    <source>
        <dbReference type="Proteomes" id="UP000288716"/>
    </source>
</evidence>
<dbReference type="InterPro" id="IPR003864">
    <property type="entry name" value="CSC1/OSCA1-like_7TM"/>
</dbReference>
<protein>
    <submittedName>
        <fullName evidence="11">CSC1-like protein 2 isoform X5</fullName>
    </submittedName>
</protein>
<dbReference type="VEuPathDB" id="VectorBase:LDEU003796"/>
<dbReference type="PANTHER" id="PTHR13018">
    <property type="entry name" value="PROBABLE MEMBRANE PROTEIN DUF221-RELATED"/>
    <property type="match status" value="1"/>
</dbReference>
<comment type="caution">
    <text evidence="11">The sequence shown here is derived from an EMBL/GenBank/DDBJ whole genome shotgun (WGS) entry which is preliminary data.</text>
</comment>
<evidence type="ECO:0000256" key="2">
    <source>
        <dbReference type="ARBA" id="ARBA00007779"/>
    </source>
</evidence>
<keyword evidence="6 7" id="KW-0472">Membrane</keyword>
<dbReference type="Pfam" id="PF02714">
    <property type="entry name" value="RSN1_7TM"/>
    <property type="match status" value="1"/>
</dbReference>
<evidence type="ECO:0000256" key="5">
    <source>
        <dbReference type="ARBA" id="ARBA00022989"/>
    </source>
</evidence>
<feature type="transmembrane region" description="Helical" evidence="7">
    <location>
        <begin position="514"/>
        <end position="539"/>
    </location>
</feature>
<sequence length="625" mass="72749">MVKQPSSHFDRHFHEMRDSGILLSPSRLDSLHVKSSPIEDDEASIDRSRFLRLTEENDEDDEDHFDRFEKRAEYIKKYVDYSKPTEIQTEEIRKSTGNWLLDMFLIRDKDILRKRGKDAVDYLTFQRYIIIFLMVLTGICLCIILPVNLQGTEAYLMCHFSNTIDADNEDTCKRTLLIKGIPEAFRSKGKIIREIQKYLPDVNITALQFVYDSRKLKKLLINHDNVLDAKYFCEEYFFNFGVHFEGRPYVLGLFGGLFCCCYCCPKVDGINYYQNEQKQLEDEILEEYKHTLSDPKGLVFITLETEDMALRIIQFANLTRYKRYCCTNCCLDCIWCCKECTKPNTYNTDLKCWDIQYAPFPDDIYCAYAIPLILVISGNLLQVFVRLLTEELPHRTISAKNHSVMVRTFIFLVLMTVILPSLRLTSLITLLRKLVVERKIPITSITTGSGALFTNYVIQSALLSNALELLRVADVFQYFFFFIFFSLTIAEVKFTSEKVLSEIQFGVHYSRMMLVVFIVATYSITTPIITPFGLLFMVLQHAIDRYNIYFVYNSSRIDVQTHSSAIIFFHISLMIMQLRLLSVIELEAKAAALLIVIVLEVILFCVQLYNHYYYGIFSVSVFLIL</sequence>
<dbReference type="InterPro" id="IPR032880">
    <property type="entry name" value="CSC1/OSCA1-like_N"/>
</dbReference>
<reference evidence="11 12" key="1">
    <citation type="journal article" date="2018" name="Gigascience">
        <title>Genomes of trombidid mites reveal novel predicted allergens and laterally-transferred genes associated with secondary metabolism.</title>
        <authorList>
            <person name="Dong X."/>
            <person name="Chaisiri K."/>
            <person name="Xia D."/>
            <person name="Armstrong S.D."/>
            <person name="Fang Y."/>
            <person name="Donnelly M.J."/>
            <person name="Kadowaki T."/>
            <person name="McGarry J.W."/>
            <person name="Darby A.C."/>
            <person name="Makepeace B.L."/>
        </authorList>
    </citation>
    <scope>NUCLEOTIDE SEQUENCE [LARGE SCALE GENOMIC DNA]</scope>
    <source>
        <strain evidence="11">UoL-UT</strain>
    </source>
</reference>
<feature type="domain" description="CSC1/OSCA1-like 7TM region" evidence="8">
    <location>
        <begin position="371"/>
        <end position="581"/>
    </location>
</feature>
<feature type="transmembrane region" description="Helical" evidence="7">
    <location>
        <begin position="368"/>
        <end position="388"/>
    </location>
</feature>